<dbReference type="AlphaFoldDB" id="A0A9P0HJ41"/>
<organism evidence="2 3">
    <name type="scientific">Nezara viridula</name>
    <name type="common">Southern green stink bug</name>
    <name type="synonym">Cimex viridulus</name>
    <dbReference type="NCBI Taxonomy" id="85310"/>
    <lineage>
        <taxon>Eukaryota</taxon>
        <taxon>Metazoa</taxon>
        <taxon>Ecdysozoa</taxon>
        <taxon>Arthropoda</taxon>
        <taxon>Hexapoda</taxon>
        <taxon>Insecta</taxon>
        <taxon>Pterygota</taxon>
        <taxon>Neoptera</taxon>
        <taxon>Paraneoptera</taxon>
        <taxon>Hemiptera</taxon>
        <taxon>Heteroptera</taxon>
        <taxon>Panheteroptera</taxon>
        <taxon>Pentatomomorpha</taxon>
        <taxon>Pentatomoidea</taxon>
        <taxon>Pentatomidae</taxon>
        <taxon>Pentatominae</taxon>
        <taxon>Nezara</taxon>
    </lineage>
</organism>
<evidence type="ECO:0000313" key="3">
    <source>
        <dbReference type="Proteomes" id="UP001152798"/>
    </source>
</evidence>
<keyword evidence="3" id="KW-1185">Reference proteome</keyword>
<feature type="coiled-coil region" evidence="1">
    <location>
        <begin position="310"/>
        <end position="358"/>
    </location>
</feature>
<name>A0A9P0HJ41_NEZVI</name>
<dbReference type="Proteomes" id="UP001152798">
    <property type="component" value="Chromosome 5"/>
</dbReference>
<proteinExistence type="predicted"/>
<reference evidence="2" key="1">
    <citation type="submission" date="2022-01" db="EMBL/GenBank/DDBJ databases">
        <authorList>
            <person name="King R."/>
        </authorList>
    </citation>
    <scope>NUCLEOTIDE SEQUENCE</scope>
</reference>
<keyword evidence="1" id="KW-0175">Coiled coil</keyword>
<sequence length="408" mass="48275">MKILFKNLEKYTCLEMQSISNSNREDSETEKKESTKDNGNLQTVLFILKLKVTRLTRQLEEVTMVNKYLNHELEAKSEILVAANVKISTLKNQLQQKDYVVKELEVKYKHLKETVGNRDPDELKVLVLKLQKYEELISTSHEKNSIQYDSDASSSEIKRLNELVNTLQVLNSYNKQSLQKELEHRQLMESEINKLQGVIETLSATNRKLLYEKDWNKARRKSLIYKQEELLRKNASLQEYSDSLREKYEALLLQKKRKKRKKSNELETQKIKTEEPNQQNITPTTEIKRNCRSEEKQEMSDIDTGIYRIKEILLKNYNEEKEKASKLKEKLECMTMEISILQEEKDNFETSLRTSEENYTRLKACFDKLAVTHKNLIDFKNEEQIKINERIIKLNERLDSLGKILVER</sequence>
<gene>
    <name evidence="2" type="ORF">NEZAVI_LOCUS11472</name>
</gene>
<protein>
    <submittedName>
        <fullName evidence="2">Uncharacterized protein</fullName>
    </submittedName>
</protein>
<evidence type="ECO:0000256" key="1">
    <source>
        <dbReference type="SAM" id="Coils"/>
    </source>
</evidence>
<evidence type="ECO:0000313" key="2">
    <source>
        <dbReference type="EMBL" id="CAH1402712.1"/>
    </source>
</evidence>
<dbReference type="EMBL" id="OV725081">
    <property type="protein sequence ID" value="CAH1402712.1"/>
    <property type="molecule type" value="Genomic_DNA"/>
</dbReference>
<accession>A0A9P0HJ41</accession>
<dbReference type="OrthoDB" id="6615764at2759"/>